<dbReference type="InterPro" id="IPR006311">
    <property type="entry name" value="TAT_signal"/>
</dbReference>
<dbReference type="PANTHER" id="PTHR42953">
    <property type="entry name" value="HIGH-AFFINITY ZINC UPTAKE SYSTEM PROTEIN ZNUA-RELATED"/>
    <property type="match status" value="1"/>
</dbReference>
<dbReference type="PROSITE" id="PS51257">
    <property type="entry name" value="PROKAR_LIPOPROTEIN"/>
    <property type="match status" value="1"/>
</dbReference>
<dbReference type="GO" id="GO:0046872">
    <property type="term" value="F:metal ion binding"/>
    <property type="evidence" value="ECO:0007669"/>
    <property type="project" value="InterPro"/>
</dbReference>
<dbReference type="GO" id="GO:0030001">
    <property type="term" value="P:metal ion transport"/>
    <property type="evidence" value="ECO:0007669"/>
    <property type="project" value="InterPro"/>
</dbReference>
<accession>A0A238Y1G4</accession>
<proteinExistence type="predicted"/>
<organism evidence="1 2">
    <name type="scientific">Halorubrum vacuolatum</name>
    <name type="common">Natronobacterium vacuolatum</name>
    <dbReference type="NCBI Taxonomy" id="63740"/>
    <lineage>
        <taxon>Archaea</taxon>
        <taxon>Methanobacteriati</taxon>
        <taxon>Methanobacteriota</taxon>
        <taxon>Stenosarchaea group</taxon>
        <taxon>Halobacteria</taxon>
        <taxon>Halobacteriales</taxon>
        <taxon>Haloferacaceae</taxon>
        <taxon>Halorubrum</taxon>
    </lineage>
</organism>
<gene>
    <name evidence="1" type="ORF">SAMN06264855_12811</name>
</gene>
<dbReference type="InterPro" id="IPR050492">
    <property type="entry name" value="Bact_metal-bind_prot9"/>
</dbReference>
<dbReference type="InterPro" id="IPR006127">
    <property type="entry name" value="ZnuA-like"/>
</dbReference>
<sequence>MEFTRRKLLATGGAVAASSTIGGCLESPTDAGGDGEHAGSAAFFTLQDWSNHVAGDVMAFDTPVEVGEMGHGWDPDGDIVPQIAQNDLFVYLETPEFQWAVDVADDFANDDDLEITLIDAMGAVSESELLSFTGGDELLPDPDMDADFDPSTFRVGTFELIHNDEVAAWWHDDHWHGGVPDVPVDGGQVVSINVEDTDGNVPPLGEEEQFQVDARVEDGAPDGVVDIDVDGRDIEFRGIETGQTLIVFELRADDEVVFDTAAEPTVITVDEPEAIEVDAFYDPHIWVDPVHAKAVVELLADEFATVMPDAEDTFRANAEEYIEKLDDVDRAFEELVSNAELDVAVFASHDSFQYVENRYGFELQTPVGVTPDAAESLEDVSRLAQTVEEHDIDTILFDPFEAPNPDEDIPQAATVLLEETRAEEALPLSPAEGTTPNWEAEGYGWIEQMEEVNLPSLRRALKAE</sequence>
<dbReference type="PROSITE" id="PS51318">
    <property type="entry name" value="TAT"/>
    <property type="match status" value="1"/>
</dbReference>
<evidence type="ECO:0000313" key="1">
    <source>
        <dbReference type="EMBL" id="SNR65065.1"/>
    </source>
</evidence>
<name>A0A238Y1G4_HALVU</name>
<dbReference type="Proteomes" id="UP000198397">
    <property type="component" value="Unassembled WGS sequence"/>
</dbReference>
<protein>
    <submittedName>
        <fullName evidence="1">Zinc transport system substrate-binding protein</fullName>
    </submittedName>
</protein>
<dbReference type="Pfam" id="PF01297">
    <property type="entry name" value="ZnuA"/>
    <property type="match status" value="1"/>
</dbReference>
<keyword evidence="2" id="KW-1185">Reference proteome</keyword>
<dbReference type="SUPFAM" id="SSF53807">
    <property type="entry name" value="Helical backbone' metal receptor"/>
    <property type="match status" value="1"/>
</dbReference>
<dbReference type="EMBL" id="FZNQ01000028">
    <property type="protein sequence ID" value="SNR65065.1"/>
    <property type="molecule type" value="Genomic_DNA"/>
</dbReference>
<reference evidence="1 2" key="1">
    <citation type="submission" date="2017-06" db="EMBL/GenBank/DDBJ databases">
        <authorList>
            <person name="Kim H.J."/>
            <person name="Triplett B.A."/>
        </authorList>
    </citation>
    <scope>NUCLEOTIDE SEQUENCE [LARGE SCALE GENOMIC DNA]</scope>
    <source>
        <strain evidence="1 2">DSM 8800</strain>
    </source>
</reference>
<evidence type="ECO:0000313" key="2">
    <source>
        <dbReference type="Proteomes" id="UP000198397"/>
    </source>
</evidence>
<dbReference type="Gene3D" id="3.40.50.1980">
    <property type="entry name" value="Nitrogenase molybdenum iron protein domain"/>
    <property type="match status" value="2"/>
</dbReference>
<dbReference type="AlphaFoldDB" id="A0A238Y1G4"/>